<evidence type="ECO:0000313" key="1">
    <source>
        <dbReference type="Proteomes" id="UP000887580"/>
    </source>
</evidence>
<organism evidence="1 2">
    <name type="scientific">Panagrolaimus sp. PS1159</name>
    <dbReference type="NCBI Taxonomy" id="55785"/>
    <lineage>
        <taxon>Eukaryota</taxon>
        <taxon>Metazoa</taxon>
        <taxon>Ecdysozoa</taxon>
        <taxon>Nematoda</taxon>
        <taxon>Chromadorea</taxon>
        <taxon>Rhabditida</taxon>
        <taxon>Tylenchina</taxon>
        <taxon>Panagrolaimomorpha</taxon>
        <taxon>Panagrolaimoidea</taxon>
        <taxon>Panagrolaimidae</taxon>
        <taxon>Panagrolaimus</taxon>
    </lineage>
</organism>
<accession>A0AC35GEI9</accession>
<dbReference type="Proteomes" id="UP000887580">
    <property type="component" value="Unplaced"/>
</dbReference>
<proteinExistence type="predicted"/>
<reference evidence="2" key="1">
    <citation type="submission" date="2022-11" db="UniProtKB">
        <authorList>
            <consortium name="WormBaseParasite"/>
        </authorList>
    </citation>
    <scope>IDENTIFICATION</scope>
</reference>
<name>A0AC35GEI9_9BILA</name>
<sequence>MDFNETLSQSSGTNEEVLICGFTEECDFRRFFFISALSFIALCGIFNNGLLAWIFMKHQCPNTPPTLYPTFLAILDGLICCFYIFLFGFDVVMIYLRIESLFVIYHTYIVPAFVLSKITQLAIPYLLIFVTLERYAWISEHMKNSSLFSTKGRPISVICCLCCCILLRSPPLWALTVDVYPDCPDFFRSLAVAPYPWVMESEFYAFYDFWLMAFIQTLLPFVILVATNIIIVKRLSAVHAIEKQHMQKLQQQQVLPPTPKSSTSLNPFHEIRRASMKKLSFSRIRMPASVRNAVYTTM</sequence>
<dbReference type="WBParaSite" id="PS1159_v2.g4279.t1">
    <property type="protein sequence ID" value="PS1159_v2.g4279.t1"/>
    <property type="gene ID" value="PS1159_v2.g4279"/>
</dbReference>
<protein>
    <submittedName>
        <fullName evidence="2">G-protein coupled receptors family 1 profile domain-containing protein</fullName>
    </submittedName>
</protein>
<evidence type="ECO:0000313" key="2">
    <source>
        <dbReference type="WBParaSite" id="PS1159_v2.g4279.t1"/>
    </source>
</evidence>